<dbReference type="Proteomes" id="UP000199006">
    <property type="component" value="Unassembled WGS sequence"/>
</dbReference>
<dbReference type="Gene3D" id="3.30.750.140">
    <property type="match status" value="1"/>
</dbReference>
<evidence type="ECO:0000313" key="2">
    <source>
        <dbReference type="EMBL" id="SFM03337.1"/>
    </source>
</evidence>
<dbReference type="RefSeq" id="WP_089862620.1">
    <property type="nucleotide sequence ID" value="NZ_FOTI01000055.1"/>
</dbReference>
<reference evidence="2 3" key="1">
    <citation type="submission" date="2016-10" db="EMBL/GenBank/DDBJ databases">
        <authorList>
            <person name="de Groot N.N."/>
        </authorList>
    </citation>
    <scope>NUCLEOTIDE SEQUENCE [LARGE SCALE GENOMIC DNA]</scope>
    <source>
        <strain evidence="2 3">ATCC 51327</strain>
    </source>
</reference>
<protein>
    <submittedName>
        <fullName evidence="2">Hook-length control protein FliK</fullName>
    </submittedName>
</protein>
<name>A0A1I4MJY5_9FIRM</name>
<feature type="domain" description="Flagellar hook-length control protein-like C-terminal" evidence="1">
    <location>
        <begin position="429"/>
        <end position="503"/>
    </location>
</feature>
<dbReference type="InterPro" id="IPR021136">
    <property type="entry name" value="Flagellar_hook_control-like_C"/>
</dbReference>
<proteinExistence type="predicted"/>
<gene>
    <name evidence="2" type="ORF">SAMN02983006_02627</name>
</gene>
<keyword evidence="3" id="KW-1185">Reference proteome</keyword>
<accession>A0A1I4MJY5</accession>
<evidence type="ECO:0000259" key="1">
    <source>
        <dbReference type="Pfam" id="PF02120"/>
    </source>
</evidence>
<dbReference type="InterPro" id="IPR038610">
    <property type="entry name" value="FliK-like_C_sf"/>
</dbReference>
<evidence type="ECO:0000313" key="3">
    <source>
        <dbReference type="Proteomes" id="UP000199006"/>
    </source>
</evidence>
<dbReference type="AlphaFoldDB" id="A0A1I4MJY5"/>
<dbReference type="STRING" id="29563.SAMN02983006_02627"/>
<dbReference type="OrthoDB" id="2110300at2"/>
<organism evidence="2 3">
    <name type="scientific">Halanaerobium salsuginis</name>
    <dbReference type="NCBI Taxonomy" id="29563"/>
    <lineage>
        <taxon>Bacteria</taxon>
        <taxon>Bacillati</taxon>
        <taxon>Bacillota</taxon>
        <taxon>Clostridia</taxon>
        <taxon>Halanaerobiales</taxon>
        <taxon>Halanaerobiaceae</taxon>
        <taxon>Halanaerobium</taxon>
    </lineage>
</organism>
<dbReference type="EMBL" id="FOTI01000055">
    <property type="protein sequence ID" value="SFM03337.1"/>
    <property type="molecule type" value="Genomic_DNA"/>
</dbReference>
<dbReference type="Pfam" id="PF02120">
    <property type="entry name" value="Flg_hook"/>
    <property type="match status" value="1"/>
</dbReference>
<sequence length="533" mass="59793">MDLSSLAPVRKMDIGILRQALNTDNLTTDEKEVQNKETQLLPEIFRLLASLEDDTQKMLLDSWAKLEMPLTEKTVSNLLQYLNQNPATSSEDKMAIIKAFAFLESNGLPFSNKLVDALRSIFNNNSSLSSLLEDFITTNQNITENQLEQLLGGLELKELKTSLTKIANQQINNNEQPNPTIEQNITSKNNQLTDSQLVNSTGQQNTGQSDLPNQLILNDLNSFNNLDSEFKSLILDNLTNLTKNFDLGTIKILNEYLNNNQITGTEEKTALLKAAVFLQDNQLPLTENLLKNLSSLFSNPDTQQKIIDLNNKSDVLQQVKIEQQSLISNRESSLNPELSAEKLAESIQAKSKINDQLLTLFNKLSGETEDRLTANLLGQKLINLQQLSQNAPLLALEIPVQLSNNKLSSLMLKIEADEKETQQEKSRLDKGFKISFIMEFEKIGAIQSNISIQGKTINSTFFTDSAQTAQLIQANFSSLKDNLTNKGFEIKTVKIKNFSNPEQQKHNFFNQLILSELNDSGSNGKYIHLDLKV</sequence>